<dbReference type="EMBL" id="JASBWS010000092">
    <property type="protein sequence ID" value="KAJ9098517.1"/>
    <property type="molecule type" value="Genomic_DNA"/>
</dbReference>
<keyword evidence="2" id="KW-1185">Reference proteome</keyword>
<evidence type="ECO:0000313" key="1">
    <source>
        <dbReference type="EMBL" id="KAJ9098517.1"/>
    </source>
</evidence>
<comment type="caution">
    <text evidence="1">The sequence shown here is derived from an EMBL/GenBank/DDBJ whole genome shotgun (WGS) entry which is preliminary data.</text>
</comment>
<proteinExistence type="predicted"/>
<accession>A0ACC2VHV6</accession>
<evidence type="ECO:0000313" key="2">
    <source>
        <dbReference type="Proteomes" id="UP001230649"/>
    </source>
</evidence>
<name>A0ACC2VHV6_9TREE</name>
<sequence>MYNHSGSTPPSENGSGDQDFEAGTVYGTHNLETLHGSRSSSRPSLAPTLVENYTAAPSINAGTWMVIIRSSAAGSRGPIASSRRLRNGESYGECWPASWESDSIEMNGYIAKASAYITNSDNVECTVIVRKGDKRVYLKFAVDAGQPYADCRSEITGRQRAQGNIQVHGTRDTSGRWIGNPCSAAVSALFDALQPEGDGNLNAIVVRSVVPEWPTPLTLAVQDLIIDAERHVQTGLNKPWELPVTAVRGVPPTDA</sequence>
<reference evidence="1" key="1">
    <citation type="submission" date="2023-04" db="EMBL/GenBank/DDBJ databases">
        <title>Draft Genome sequencing of Naganishia species isolated from polar environments using Oxford Nanopore Technology.</title>
        <authorList>
            <person name="Leo P."/>
            <person name="Venkateswaran K."/>
        </authorList>
    </citation>
    <scope>NUCLEOTIDE SEQUENCE</scope>
    <source>
        <strain evidence="1">MNA-CCFEE 5262</strain>
    </source>
</reference>
<organism evidence="1 2">
    <name type="scientific">Naganishia adeliensis</name>
    <dbReference type="NCBI Taxonomy" id="92952"/>
    <lineage>
        <taxon>Eukaryota</taxon>
        <taxon>Fungi</taxon>
        <taxon>Dikarya</taxon>
        <taxon>Basidiomycota</taxon>
        <taxon>Agaricomycotina</taxon>
        <taxon>Tremellomycetes</taxon>
        <taxon>Filobasidiales</taxon>
        <taxon>Filobasidiaceae</taxon>
        <taxon>Naganishia</taxon>
    </lineage>
</organism>
<gene>
    <name evidence="1" type="ORF">QFC20_005944</name>
</gene>
<dbReference type="Proteomes" id="UP001230649">
    <property type="component" value="Unassembled WGS sequence"/>
</dbReference>
<protein>
    <submittedName>
        <fullName evidence="1">Uncharacterized protein</fullName>
    </submittedName>
</protein>